<proteinExistence type="inferred from homology"/>
<dbReference type="SUPFAM" id="SSF56954">
    <property type="entry name" value="Outer membrane efflux proteins (OEP)"/>
    <property type="match status" value="1"/>
</dbReference>
<evidence type="ECO:0000256" key="2">
    <source>
        <dbReference type="RuleBase" id="RU362097"/>
    </source>
</evidence>
<name>A0ABU5MZ69_9BACT</name>
<dbReference type="Gene3D" id="1.20.1600.10">
    <property type="entry name" value="Outer membrane efflux proteins (OEP)"/>
    <property type="match status" value="1"/>
</dbReference>
<dbReference type="PROSITE" id="PS51257">
    <property type="entry name" value="PROKAR_LIPOPROTEIN"/>
    <property type="match status" value="1"/>
</dbReference>
<dbReference type="InterPro" id="IPR003423">
    <property type="entry name" value="OMP_efflux"/>
</dbReference>
<dbReference type="PANTHER" id="PTHR30203:SF25">
    <property type="entry name" value="OUTER MEMBRANE PROTEIN-RELATED"/>
    <property type="match status" value="1"/>
</dbReference>
<dbReference type="Pfam" id="PF02321">
    <property type="entry name" value="OEP"/>
    <property type="match status" value="2"/>
</dbReference>
<keyword evidence="4" id="KW-1185">Reference proteome</keyword>
<reference evidence="3 4" key="1">
    <citation type="journal article" date="2024" name="Appl. Environ. Microbiol.">
        <title>Pontiella agarivorans sp. nov., a novel marine anaerobic bacterium capable of degrading macroalgal polysaccharides and fixing nitrogen.</title>
        <authorList>
            <person name="Liu N."/>
            <person name="Kivenson V."/>
            <person name="Peng X."/>
            <person name="Cui Z."/>
            <person name="Lankiewicz T.S."/>
            <person name="Gosselin K.M."/>
            <person name="English C.J."/>
            <person name="Blair E.M."/>
            <person name="O'Malley M.A."/>
            <person name="Valentine D.L."/>
        </authorList>
    </citation>
    <scope>NUCLEOTIDE SEQUENCE [LARGE SCALE GENOMIC DNA]</scope>
    <source>
        <strain evidence="3 4">NLcol2</strain>
    </source>
</reference>
<accession>A0ABU5MZ69</accession>
<comment type="similarity">
    <text evidence="1 2">Belongs to the outer membrane factor (OMF) (TC 1.B.17) family.</text>
</comment>
<dbReference type="RefSeq" id="WP_322609272.1">
    <property type="nucleotide sequence ID" value="NZ_JARVCO010000010.1"/>
</dbReference>
<evidence type="ECO:0000256" key="1">
    <source>
        <dbReference type="ARBA" id="ARBA00007613"/>
    </source>
</evidence>
<comment type="subcellular location">
    <subcellularLocation>
        <location evidence="2">Cell membrane</location>
        <topology evidence="2">Lipid-anchor</topology>
    </subcellularLocation>
</comment>
<protein>
    <submittedName>
        <fullName evidence="3">TolC family protein</fullName>
    </submittedName>
</protein>
<dbReference type="EMBL" id="JARVCO010000010">
    <property type="protein sequence ID" value="MDZ8119490.1"/>
    <property type="molecule type" value="Genomic_DNA"/>
</dbReference>
<organism evidence="3 4">
    <name type="scientific">Pontiella agarivorans</name>
    <dbReference type="NCBI Taxonomy" id="3038953"/>
    <lineage>
        <taxon>Bacteria</taxon>
        <taxon>Pseudomonadati</taxon>
        <taxon>Kiritimatiellota</taxon>
        <taxon>Kiritimatiellia</taxon>
        <taxon>Kiritimatiellales</taxon>
        <taxon>Pontiellaceae</taxon>
        <taxon>Pontiella</taxon>
    </lineage>
</organism>
<keyword evidence="2" id="KW-0812">Transmembrane</keyword>
<dbReference type="InterPro" id="IPR010131">
    <property type="entry name" value="MdtP/NodT-like"/>
</dbReference>
<evidence type="ECO:0000313" key="3">
    <source>
        <dbReference type="EMBL" id="MDZ8119490.1"/>
    </source>
</evidence>
<dbReference type="NCBIfam" id="TIGR01845">
    <property type="entry name" value="outer_NodT"/>
    <property type="match status" value="1"/>
</dbReference>
<comment type="caution">
    <text evidence="3">The sequence shown here is derived from an EMBL/GenBank/DDBJ whole genome shotgun (WGS) entry which is preliminary data.</text>
</comment>
<evidence type="ECO:0000313" key="4">
    <source>
        <dbReference type="Proteomes" id="UP001290861"/>
    </source>
</evidence>
<dbReference type="Proteomes" id="UP001290861">
    <property type="component" value="Unassembled WGS sequence"/>
</dbReference>
<sequence>MKLTILWILPLLLAGCVTRQELPELKQPDAWEGAAATVTTNELSAWWTTFNDPALTGLVETALTNSPQQQIAAARIREARGIRRSAKAGLFPSLGIRGDAGREREALTESTGNFYTAGFDASYEVDLFGKNRNTLNAADAQLRALEADLQGVELSLAAEVVRTYIDFRAAEKQRAIAGKNLKAQENTLKLVQQQHAHGEAPRLDVERSESLVNTTRASIPEFRRLAENARLQLAVLTGRPSQELRIPHADTAVIPGADSTPLLLAPVDVMAGRPDIRRAAAVLEANSALVEVSVAELYPTISLSGFFGFADGVLFDSARIWQGAIDGAVNLIDFGRVEGQIDAAEARERQAYEQLRQTVLQAVADVESAMTDYARIREQRGSLEKAYKNSARALKLSEALFREGEVSFLDVLDAQRTANDADSALVSAEAAQAKSVVRLYKSLGIY</sequence>
<keyword evidence="2" id="KW-0564">Palmitate</keyword>
<keyword evidence="2" id="KW-0449">Lipoprotein</keyword>
<gene>
    <name evidence="3" type="ORF">P9H32_12730</name>
</gene>
<dbReference type="Gene3D" id="2.20.200.10">
    <property type="entry name" value="Outer membrane efflux proteins (OEP)"/>
    <property type="match status" value="1"/>
</dbReference>
<keyword evidence="2" id="KW-1134">Transmembrane beta strand</keyword>
<keyword evidence="2" id="KW-0472">Membrane</keyword>
<dbReference type="PANTHER" id="PTHR30203">
    <property type="entry name" value="OUTER MEMBRANE CATION EFFLUX PROTEIN"/>
    <property type="match status" value="1"/>
</dbReference>